<evidence type="ECO:0000313" key="2">
    <source>
        <dbReference type="Proteomes" id="UP000023774"/>
    </source>
</evidence>
<name>N9M7L0_9GAMM</name>
<accession>N9M7L0</accession>
<protein>
    <submittedName>
        <fullName evidence="1">Uncharacterized protein</fullName>
    </submittedName>
</protein>
<comment type="caution">
    <text evidence="1">The sequence shown here is derived from an EMBL/GenBank/DDBJ whole genome shotgun (WGS) entry which is preliminary data.</text>
</comment>
<reference evidence="1 2" key="1">
    <citation type="submission" date="2013-02" db="EMBL/GenBank/DDBJ databases">
        <title>The Genome Sequence of Acinetobacter sp. NIPH 713.</title>
        <authorList>
            <consortium name="The Broad Institute Genome Sequencing Platform"/>
            <consortium name="The Broad Institute Genome Sequencing Center for Infectious Disease"/>
            <person name="Cerqueira G."/>
            <person name="Feldgarden M."/>
            <person name="Courvalin P."/>
            <person name="Perichon B."/>
            <person name="Grillot-Courvalin C."/>
            <person name="Clermont D."/>
            <person name="Rocha E."/>
            <person name="Yoon E.-J."/>
            <person name="Nemec A."/>
            <person name="Walker B."/>
            <person name="Young S.K."/>
            <person name="Zeng Q."/>
            <person name="Gargeya S."/>
            <person name="Fitzgerald M."/>
            <person name="Haas B."/>
            <person name="Abouelleil A."/>
            <person name="Alvarado L."/>
            <person name="Arachchi H.M."/>
            <person name="Berlin A.M."/>
            <person name="Chapman S.B."/>
            <person name="Dewar J."/>
            <person name="Goldberg J."/>
            <person name="Griggs A."/>
            <person name="Gujja S."/>
            <person name="Hansen M."/>
            <person name="Howarth C."/>
            <person name="Imamovic A."/>
            <person name="Larimer J."/>
            <person name="McCowan C."/>
            <person name="Murphy C."/>
            <person name="Neiman D."/>
            <person name="Pearson M."/>
            <person name="Priest M."/>
            <person name="Roberts A."/>
            <person name="Saif S."/>
            <person name="Shea T."/>
            <person name="Sisk P."/>
            <person name="Sykes S."/>
            <person name="Wortman J."/>
            <person name="Nusbaum C."/>
            <person name="Birren B."/>
        </authorList>
    </citation>
    <scope>NUCLEOTIDE SEQUENCE [LARGE SCALE GENOMIC DNA]</scope>
    <source>
        <strain evidence="1 2">NIPH 713</strain>
    </source>
</reference>
<sequence length="185" mass="21167">MNAKVQIQFPEQSIPFYSADDVLTFYSLAFDATVQIRTLVNQISKSIIKIKSAAHENKADNPIFTELENLIKVSLYLTNSQADAYSLEQQRYQKEFDAQCDAGDLLDAHSLVFTNMVWLSTMLGQIKQETAQLKDELTKKGFHLACFYSLEGLIEICEYLLEEQVNTSDSERENYEIQWEATKNG</sequence>
<dbReference type="Proteomes" id="UP000023774">
    <property type="component" value="Unassembled WGS sequence"/>
</dbReference>
<dbReference type="OrthoDB" id="6689830at2"/>
<gene>
    <name evidence="1" type="ORF">F906_01705</name>
</gene>
<organism evidence="1 2">
    <name type="scientific">Acinetobacter pseudolwoffii</name>
    <dbReference type="NCBI Taxonomy" id="2053287"/>
    <lineage>
        <taxon>Bacteria</taxon>
        <taxon>Pseudomonadati</taxon>
        <taxon>Pseudomonadota</taxon>
        <taxon>Gammaproteobacteria</taxon>
        <taxon>Moraxellales</taxon>
        <taxon>Moraxellaceae</taxon>
        <taxon>Acinetobacter</taxon>
    </lineage>
</organism>
<dbReference type="RefSeq" id="WP_005171748.1">
    <property type="nucleotide sequence ID" value="NZ_KB850035.1"/>
</dbReference>
<dbReference type="HOGENOM" id="CLU_1458312_0_0_6"/>
<dbReference type="EMBL" id="APRJ01000011">
    <property type="protein sequence ID" value="ENW86646.1"/>
    <property type="molecule type" value="Genomic_DNA"/>
</dbReference>
<proteinExistence type="predicted"/>
<dbReference type="PATRIC" id="fig|1217709.3.peg.1642"/>
<dbReference type="AlphaFoldDB" id="N9M7L0"/>
<evidence type="ECO:0000313" key="1">
    <source>
        <dbReference type="EMBL" id="ENW86646.1"/>
    </source>
</evidence>
<keyword evidence="2" id="KW-1185">Reference proteome</keyword>